<dbReference type="Gene3D" id="3.30.110.90">
    <property type="entry name" value="Amidohydrolase"/>
    <property type="match status" value="1"/>
</dbReference>
<dbReference type="PANTHER" id="PTHR43135:SF3">
    <property type="entry name" value="ALPHA-D-RIBOSE 1-METHYLPHOSPHONATE 5-TRIPHOSPHATE DIPHOSPHATASE"/>
    <property type="match status" value="1"/>
</dbReference>
<evidence type="ECO:0000313" key="3">
    <source>
        <dbReference type="EMBL" id="AFC84570.1"/>
    </source>
</evidence>
<protein>
    <submittedName>
        <fullName evidence="3">Amidohydrolase, imidazolonepropionase</fullName>
    </submittedName>
</protein>
<evidence type="ECO:0000256" key="1">
    <source>
        <dbReference type="SAM" id="SignalP"/>
    </source>
</evidence>
<dbReference type="OrthoDB" id="9807210at2"/>
<dbReference type="Pfam" id="PF01979">
    <property type="entry name" value="Amidohydro_1"/>
    <property type="match status" value="1"/>
</dbReference>
<dbReference type="RefSeq" id="WP_014401576.1">
    <property type="nucleotide sequence ID" value="NC_017033.1"/>
</dbReference>
<dbReference type="InterPro" id="IPR051781">
    <property type="entry name" value="Metallo-dep_Hydrolase"/>
</dbReference>
<feature type="chain" id="PRO_5003615503" evidence="1">
    <location>
        <begin position="23"/>
        <end position="456"/>
    </location>
</feature>
<proteinExistence type="predicted"/>
<dbReference type="Proteomes" id="UP000005234">
    <property type="component" value="Chromosome"/>
</dbReference>
<dbReference type="HOGENOM" id="CLU_023620_4_2_6"/>
<dbReference type="CDD" id="cd01299">
    <property type="entry name" value="Met_dep_hydrolase_A"/>
    <property type="match status" value="1"/>
</dbReference>
<dbReference type="EMBL" id="CP003350">
    <property type="protein sequence ID" value="AFC84570.1"/>
    <property type="molecule type" value="Genomic_DNA"/>
</dbReference>
<name>H8KZQ9_FRAAD</name>
<dbReference type="Gene3D" id="2.30.40.10">
    <property type="entry name" value="Urease, subunit C, domain 1"/>
    <property type="match status" value="1"/>
</dbReference>
<keyword evidence="4" id="KW-1185">Reference proteome</keyword>
<sequence>MKPRSLMLALAMALAGASAAQAQQGQVVALTGAEVIDGTGSAPLHDATVLIENGLIRQVGPAVDVKIPDDAWHIDYHGKTVLPGLISDHSHLGLVSGTTADPAADYTTENIRRQLHQYVAYGVTTVTSLGVNRPLFYDLQKQLHAGTLAGADIFGADAGIGVPDGAPPFGHVAPDQLFRPATVEQARAAVKTMAARHPSFIKVWVDDFHGAVKVKMDPAIYKAVIDEAHRHGIRVAAHVYYLADAKRLVADGVDVLAHGIRDVPVDAAFVKAAKAHGIWYIPTLDLDESFYLFAQDQALLQTPLLAHALSPELKAQFENPGWRAKVLADAKGVAVDKQALAVNMRNLQLLHDAGVKIGFGTDSGATPLRIPGFAEHRELALNVQAGLSPLQTIRLATGQAAALLGLSDRGVIAPGKRADLLVVDGDPAADIHALDQIDAVWQRGKPVAANLQSYAP</sequence>
<dbReference type="SUPFAM" id="SSF51556">
    <property type="entry name" value="Metallo-dependent hydrolases"/>
    <property type="match status" value="1"/>
</dbReference>
<gene>
    <name evidence="3" type="ordered locus">Fraau_0070</name>
</gene>
<dbReference type="InterPro" id="IPR011059">
    <property type="entry name" value="Metal-dep_hydrolase_composite"/>
</dbReference>
<reference evidence="3" key="1">
    <citation type="submission" date="2012-02" db="EMBL/GenBank/DDBJ databases">
        <title>The complete genome of Frateuria aurantia DSM 6220.</title>
        <authorList>
            <consortium name="US DOE Joint Genome Institute (JGI-PGF)"/>
            <person name="Lucas S."/>
            <person name="Copeland A."/>
            <person name="Lapidus A."/>
            <person name="Glavina del Rio T."/>
            <person name="Dalin E."/>
            <person name="Tice H."/>
            <person name="Bruce D."/>
            <person name="Goodwin L."/>
            <person name="Pitluck S."/>
            <person name="Peters L."/>
            <person name="Ovchinnikova G."/>
            <person name="Teshima H."/>
            <person name="Kyrpides N."/>
            <person name="Mavromatis K."/>
            <person name="Ivanova N."/>
            <person name="Brettin T."/>
            <person name="Detter J.C."/>
            <person name="Han C."/>
            <person name="Larimer F."/>
            <person name="Land M."/>
            <person name="Hauser L."/>
            <person name="Markowitz V."/>
            <person name="Cheng J.-F."/>
            <person name="Hugenholtz P."/>
            <person name="Woyke T."/>
            <person name="Wu D."/>
            <person name="Brambilla E."/>
            <person name="Klenk H.-P."/>
            <person name="Eisen J.A."/>
        </authorList>
    </citation>
    <scope>NUCLEOTIDE SEQUENCE</scope>
    <source>
        <strain evidence="3">DSM 6220</strain>
    </source>
</reference>
<dbReference type="Gene3D" id="3.40.50.10910">
    <property type="entry name" value="Amidohydrolase"/>
    <property type="match status" value="1"/>
</dbReference>
<dbReference type="Gene3D" id="1.20.58.520">
    <property type="entry name" value="Amidohydrolase"/>
    <property type="match status" value="1"/>
</dbReference>
<dbReference type="AlphaFoldDB" id="H8KZQ9"/>
<dbReference type="eggNOG" id="COG1228">
    <property type="taxonomic scope" value="Bacteria"/>
</dbReference>
<keyword evidence="3" id="KW-0378">Hydrolase</keyword>
<organism evidence="3 4">
    <name type="scientific">Frateuria aurantia (strain ATCC 33424 / DSM 6220 / KCTC 2777 / LMG 1558 / NBRC 3245 / NCIMB 13370)</name>
    <name type="common">Acetobacter aurantius</name>
    <dbReference type="NCBI Taxonomy" id="767434"/>
    <lineage>
        <taxon>Bacteria</taxon>
        <taxon>Pseudomonadati</taxon>
        <taxon>Pseudomonadota</taxon>
        <taxon>Gammaproteobacteria</taxon>
        <taxon>Lysobacterales</taxon>
        <taxon>Rhodanobacteraceae</taxon>
        <taxon>Frateuria</taxon>
    </lineage>
</organism>
<evidence type="ECO:0000313" key="4">
    <source>
        <dbReference type="Proteomes" id="UP000005234"/>
    </source>
</evidence>
<evidence type="ECO:0000259" key="2">
    <source>
        <dbReference type="Pfam" id="PF01979"/>
    </source>
</evidence>
<dbReference type="PANTHER" id="PTHR43135">
    <property type="entry name" value="ALPHA-D-RIBOSE 1-METHYLPHOSPHONATE 5-TRIPHOSPHATE DIPHOSPHATASE"/>
    <property type="match status" value="1"/>
</dbReference>
<dbReference type="InterPro" id="IPR032466">
    <property type="entry name" value="Metal_Hydrolase"/>
</dbReference>
<feature type="domain" description="Amidohydrolase-related" evidence="2">
    <location>
        <begin position="80"/>
        <end position="447"/>
    </location>
</feature>
<dbReference type="SUPFAM" id="SSF51338">
    <property type="entry name" value="Composite domain of metallo-dependent hydrolases"/>
    <property type="match status" value="1"/>
</dbReference>
<keyword evidence="1" id="KW-0732">Signal</keyword>
<feature type="signal peptide" evidence="1">
    <location>
        <begin position="1"/>
        <end position="22"/>
    </location>
</feature>
<dbReference type="InterPro" id="IPR006680">
    <property type="entry name" value="Amidohydro-rel"/>
</dbReference>
<dbReference type="KEGG" id="fau:Fraau_0070"/>
<dbReference type="STRING" id="767434.Fraau_0070"/>
<dbReference type="GO" id="GO:0016810">
    <property type="term" value="F:hydrolase activity, acting on carbon-nitrogen (but not peptide) bonds"/>
    <property type="evidence" value="ECO:0007669"/>
    <property type="project" value="InterPro"/>
</dbReference>
<accession>H8KZQ9</accession>
<dbReference type="InterPro" id="IPR057744">
    <property type="entry name" value="OTAase-like"/>
</dbReference>